<sequence>MPSWDPATYERYKAYRDRPALDLLLRLPADLSPREIWDLGCGTGEHAALLARRHPGARVHGLDSSPAMLDEARARNAEVDWRLGDIAGFAPDAPVDLIFTNAALQWLPDHAVLFPRLAGLLASGGVFACQIPIAYESLHHQLLREVAEEGPWAALTRTARVIQPTPSMADYHRWLGQACDEIDIWSTTYLHALEGPDPVIDWMDGTALRPYLDVLTDETLRQAFLDALKARMVEAFPPEPDGTTLFPFARLFMVARR</sequence>
<dbReference type="InterPro" id="IPR029063">
    <property type="entry name" value="SAM-dependent_MTases_sf"/>
</dbReference>
<evidence type="ECO:0000259" key="3">
    <source>
        <dbReference type="Pfam" id="PF13649"/>
    </source>
</evidence>
<dbReference type="GO" id="GO:0030798">
    <property type="term" value="F:trans-aconitate 2-methyltransferase activity"/>
    <property type="evidence" value="ECO:0007669"/>
    <property type="project" value="UniProtKB-EC"/>
</dbReference>
<name>A0ABU0IP65_9CAUL</name>
<evidence type="ECO:0000256" key="2">
    <source>
        <dbReference type="ARBA" id="ARBA00022679"/>
    </source>
</evidence>
<gene>
    <name evidence="4" type="ORF">QO010_000557</name>
</gene>
<reference evidence="4 5" key="1">
    <citation type="submission" date="2023-07" db="EMBL/GenBank/DDBJ databases">
        <title>Genomic Encyclopedia of Type Strains, Phase IV (KMG-IV): sequencing the most valuable type-strain genomes for metagenomic binning, comparative biology and taxonomic classification.</title>
        <authorList>
            <person name="Goeker M."/>
        </authorList>
    </citation>
    <scope>NUCLEOTIDE SEQUENCE [LARGE SCALE GENOMIC DNA]</scope>
    <source>
        <strain evidence="4 5">DSM 18695</strain>
    </source>
</reference>
<comment type="caution">
    <text evidence="4">The sequence shown here is derived from an EMBL/GenBank/DDBJ whole genome shotgun (WGS) entry which is preliminary data.</text>
</comment>
<evidence type="ECO:0000313" key="5">
    <source>
        <dbReference type="Proteomes" id="UP001228905"/>
    </source>
</evidence>
<keyword evidence="5" id="KW-1185">Reference proteome</keyword>
<dbReference type="Proteomes" id="UP001228905">
    <property type="component" value="Unassembled WGS sequence"/>
</dbReference>
<dbReference type="InterPro" id="IPR041698">
    <property type="entry name" value="Methyltransf_25"/>
</dbReference>
<dbReference type="InterPro" id="IPR023149">
    <property type="entry name" value="Trans_acon_MeTrfase_C"/>
</dbReference>
<dbReference type="PANTHER" id="PTHR43861:SF1">
    <property type="entry name" value="TRANS-ACONITATE 2-METHYLTRANSFERASE"/>
    <property type="match status" value="1"/>
</dbReference>
<dbReference type="EMBL" id="JAUSVS010000001">
    <property type="protein sequence ID" value="MDQ0462809.1"/>
    <property type="molecule type" value="Genomic_DNA"/>
</dbReference>
<dbReference type="GO" id="GO:0032259">
    <property type="term" value="P:methylation"/>
    <property type="evidence" value="ECO:0007669"/>
    <property type="project" value="UniProtKB-KW"/>
</dbReference>
<dbReference type="EC" id="2.1.1.144" evidence="4"/>
<dbReference type="SUPFAM" id="SSF53335">
    <property type="entry name" value="S-adenosyl-L-methionine-dependent methyltransferases"/>
    <property type="match status" value="1"/>
</dbReference>
<dbReference type="Gene3D" id="1.10.150.290">
    <property type="entry name" value="S-adenosyl-L-methionine-dependent methyltransferases"/>
    <property type="match status" value="1"/>
</dbReference>
<dbReference type="PANTHER" id="PTHR43861">
    <property type="entry name" value="TRANS-ACONITATE 2-METHYLTRANSFERASE-RELATED"/>
    <property type="match status" value="1"/>
</dbReference>
<evidence type="ECO:0000256" key="1">
    <source>
        <dbReference type="ARBA" id="ARBA00022603"/>
    </source>
</evidence>
<accession>A0ABU0IP65</accession>
<dbReference type="Gene3D" id="3.40.50.150">
    <property type="entry name" value="Vaccinia Virus protein VP39"/>
    <property type="match status" value="1"/>
</dbReference>
<dbReference type="Pfam" id="PF13649">
    <property type="entry name" value="Methyltransf_25"/>
    <property type="match status" value="1"/>
</dbReference>
<proteinExistence type="predicted"/>
<feature type="domain" description="Methyltransferase" evidence="3">
    <location>
        <begin position="36"/>
        <end position="125"/>
    </location>
</feature>
<keyword evidence="1 4" id="KW-0489">Methyltransferase</keyword>
<dbReference type="CDD" id="cd02440">
    <property type="entry name" value="AdoMet_MTases"/>
    <property type="match status" value="1"/>
</dbReference>
<keyword evidence="2 4" id="KW-0808">Transferase</keyword>
<evidence type="ECO:0000313" key="4">
    <source>
        <dbReference type="EMBL" id="MDQ0462809.1"/>
    </source>
</evidence>
<protein>
    <submittedName>
        <fullName evidence="4">Trans-aconitate 2-methyltransferase</fullName>
        <ecNumber evidence="4">2.1.1.144</ecNumber>
    </submittedName>
</protein>
<organism evidence="4 5">
    <name type="scientific">Caulobacter ginsengisoli</name>
    <dbReference type="NCBI Taxonomy" id="400775"/>
    <lineage>
        <taxon>Bacteria</taxon>
        <taxon>Pseudomonadati</taxon>
        <taxon>Pseudomonadota</taxon>
        <taxon>Alphaproteobacteria</taxon>
        <taxon>Caulobacterales</taxon>
        <taxon>Caulobacteraceae</taxon>
        <taxon>Caulobacter</taxon>
    </lineage>
</organism>
<dbReference type="RefSeq" id="WP_307345675.1">
    <property type="nucleotide sequence ID" value="NZ_JAUSVS010000001.1"/>
</dbReference>